<name>A0A2Z5UTU8_9COXI</name>
<dbReference type="PANTHER" id="PTHR37089:SF3">
    <property type="entry name" value="EXPORTED PROTEIN"/>
    <property type="match status" value="1"/>
</dbReference>
<dbReference type="KEGG" id="rvi:RVIR1_03550"/>
<dbReference type="Proteomes" id="UP000282483">
    <property type="component" value="Chromosome"/>
</dbReference>
<keyword evidence="3" id="KW-1185">Reference proteome</keyword>
<evidence type="ECO:0000313" key="3">
    <source>
        <dbReference type="Proteomes" id="UP000282483"/>
    </source>
</evidence>
<feature type="domain" description="Spore coat protein U/FanG" evidence="1">
    <location>
        <begin position="4"/>
        <end position="139"/>
    </location>
</feature>
<dbReference type="InterPro" id="IPR007893">
    <property type="entry name" value="Spore_coat_U/FanG"/>
</dbReference>
<dbReference type="InterPro" id="IPR053167">
    <property type="entry name" value="Spore_coat_component"/>
</dbReference>
<dbReference type="Pfam" id="PF05229">
    <property type="entry name" value="SCPU"/>
    <property type="match status" value="1"/>
</dbReference>
<proteinExistence type="predicted"/>
<protein>
    <submittedName>
        <fullName evidence="2">Protein U</fullName>
    </submittedName>
</protein>
<dbReference type="PANTHER" id="PTHR37089">
    <property type="entry name" value="PROTEIN U-RELATED"/>
    <property type="match status" value="1"/>
</dbReference>
<reference evidence="2 3" key="1">
    <citation type="submission" date="2017-03" db="EMBL/GenBank/DDBJ databases">
        <title>The genome sequence of Candidatus Rickettsiella viridis.</title>
        <authorList>
            <person name="Nikoh N."/>
            <person name="Tsuchida T."/>
            <person name="Yamaguchi K."/>
            <person name="Maeda T."/>
            <person name="Shigenobu S."/>
            <person name="Fukatsu T."/>
        </authorList>
    </citation>
    <scope>NUCLEOTIDE SEQUENCE [LARGE SCALE GENOMIC DNA]</scope>
    <source>
        <strain evidence="2 3">Ap-RA04</strain>
    </source>
</reference>
<gene>
    <name evidence="2" type="ORF">RVIR1_03550</name>
</gene>
<accession>A0A2Z5UTU8</accession>
<evidence type="ECO:0000259" key="1">
    <source>
        <dbReference type="Pfam" id="PF05229"/>
    </source>
</evidence>
<sequence length="142" mass="14176">MVPGTLSITANVAAACSVGVANLLPFGTYTAGVDLDVNGLLQVTCTATSNYNIALDAGSGVGATIPTRILTNPSPAGTLQYTIYTDPTRTTVWGNGTTGSTVAGVGTGAAQSVTVPGRIFASQTGTVSPGNYTDTVNITVNF</sequence>
<organism evidence="2 3">
    <name type="scientific">Candidatus Rickettsiella viridis</name>
    <dbReference type="NCBI Taxonomy" id="676208"/>
    <lineage>
        <taxon>Bacteria</taxon>
        <taxon>Pseudomonadati</taxon>
        <taxon>Pseudomonadota</taxon>
        <taxon>Gammaproteobacteria</taxon>
        <taxon>Legionellales</taxon>
        <taxon>Coxiellaceae</taxon>
        <taxon>Rickettsiella</taxon>
    </lineage>
</organism>
<dbReference type="SMART" id="SM00972">
    <property type="entry name" value="SCPU"/>
    <property type="match status" value="1"/>
</dbReference>
<evidence type="ECO:0000313" key="2">
    <source>
        <dbReference type="EMBL" id="BBB14874.1"/>
    </source>
</evidence>
<dbReference type="AlphaFoldDB" id="A0A2Z5UTU8"/>
<dbReference type="EMBL" id="AP018005">
    <property type="protein sequence ID" value="BBB14874.1"/>
    <property type="molecule type" value="Genomic_DNA"/>
</dbReference>